<feature type="compositionally biased region" description="Polar residues" evidence="2">
    <location>
        <begin position="212"/>
        <end position="232"/>
    </location>
</feature>
<dbReference type="AlphaFoldDB" id="A0A8S1WF20"/>
<keyword evidence="4" id="KW-1185">Reference proteome</keyword>
<feature type="region of interest" description="Disordered" evidence="2">
    <location>
        <begin position="212"/>
        <end position="238"/>
    </location>
</feature>
<evidence type="ECO:0000256" key="2">
    <source>
        <dbReference type="SAM" id="MobiDB-lite"/>
    </source>
</evidence>
<keyword evidence="1" id="KW-0175">Coiled coil</keyword>
<accession>A0A8S1WF20</accession>
<organism evidence="3 4">
    <name type="scientific">Paramecium pentaurelia</name>
    <dbReference type="NCBI Taxonomy" id="43138"/>
    <lineage>
        <taxon>Eukaryota</taxon>
        <taxon>Sar</taxon>
        <taxon>Alveolata</taxon>
        <taxon>Ciliophora</taxon>
        <taxon>Intramacronucleata</taxon>
        <taxon>Oligohymenophorea</taxon>
        <taxon>Peniculida</taxon>
        <taxon>Parameciidae</taxon>
        <taxon>Paramecium</taxon>
    </lineage>
</organism>
<protein>
    <submittedName>
        <fullName evidence="3">Uncharacterized protein</fullName>
    </submittedName>
</protein>
<comment type="caution">
    <text evidence="3">The sequence shown here is derived from an EMBL/GenBank/DDBJ whole genome shotgun (WGS) entry which is preliminary data.</text>
</comment>
<dbReference type="Proteomes" id="UP000689195">
    <property type="component" value="Unassembled WGS sequence"/>
</dbReference>
<name>A0A8S1WF20_9CILI</name>
<dbReference type="OrthoDB" id="10442406at2759"/>
<feature type="coiled-coil region" evidence="1">
    <location>
        <begin position="362"/>
        <end position="479"/>
    </location>
</feature>
<reference evidence="3" key="1">
    <citation type="submission" date="2021-01" db="EMBL/GenBank/DDBJ databases">
        <authorList>
            <consortium name="Genoscope - CEA"/>
            <person name="William W."/>
        </authorList>
    </citation>
    <scope>NUCLEOTIDE SEQUENCE</scope>
</reference>
<proteinExistence type="predicted"/>
<feature type="coiled-coil region" evidence="1">
    <location>
        <begin position="548"/>
        <end position="603"/>
    </location>
</feature>
<evidence type="ECO:0000256" key="1">
    <source>
        <dbReference type="SAM" id="Coils"/>
    </source>
</evidence>
<gene>
    <name evidence="3" type="ORF">PPENT_87.1.T0880223</name>
</gene>
<evidence type="ECO:0000313" key="3">
    <source>
        <dbReference type="EMBL" id="CAD8187252.1"/>
    </source>
</evidence>
<evidence type="ECO:0000313" key="4">
    <source>
        <dbReference type="Proteomes" id="UP000689195"/>
    </source>
</evidence>
<dbReference type="EMBL" id="CAJJDO010000088">
    <property type="protein sequence ID" value="CAD8187252.1"/>
    <property type="molecule type" value="Genomic_DNA"/>
</dbReference>
<sequence>MSNYKKLFYNLTDHIHISPEELICLKRRDTILNLDYEKCELFQLGLTCLYAASLVETNDIFDLKTFSYSQNTIQQRIQQLQYSTDFKQTLNKMLNHDPLNRGTFYTWLNQLSQIDVENNLLLLQIKDQQNNPKINNLKSVNQFSDYQIEYMPQNYPQRIPEAIQSQYLISLQSNLPASNIPQGILQQKPFHIATPDQSRISKDIKRSQLSLQHQNDNNKSEQQFFQESGPTVQTQNDENFDNDQFKQQQFDLNHNPNYFSNLQAKNNVVKNSQYPIQMPTFSSNIQTQQPYKAYNVLQQNNQYSQQIQVQKQSQISQQSNKSQREERIEQAVKSSKMAIQQFEYALQSASKEHNDVNIPQDYAKLKQQNLKLRNELKSINEFLSKQIEKKQDQQNSHRNQLNNNTEFREDTLKAELFNAQKQLKIQLKQIQILQNRQELLSLDNVVQLQSQIKKLMEKIKELEQENKILININVKQEKKLLQLSEDDFIKNRIDQLEQENFILKQKVIAQNKTERSQSVQIAKVEPILKPIQLSQKQQEIMKEKDLFISQLQNKLQEQEKHINILKNLKSQYDKQISHMTHRIKQLQTQLLILNQQLQDKNLELNRKNHLLPNLSARNQRYQQQKINLSIDNCLTDQPKSQVQTNQQQYSKLIHEFQSNSLQTQDLSLQTLKNQNLLNNELNQDIKIMRIEQLGQKNDQEFHFDTPQYFRLHNLKLWWKNDYLQGLQAYYHTANQIVNGQIFCLSNLEELNQQSFELHQSDWINQIGLGFEIDKIKFVKIISNQNCILKFGSEIDKIQEICSQKNEFIGTIEVSFNQLFITSIGFKIFDEKLFDKI</sequence>